<comment type="caution">
    <text evidence="2">The sequence shown here is derived from an EMBL/GenBank/DDBJ whole genome shotgun (WGS) entry which is preliminary data.</text>
</comment>
<dbReference type="Proteomes" id="UP000029859">
    <property type="component" value="Unassembled WGS sequence"/>
</dbReference>
<protein>
    <submittedName>
        <fullName evidence="2">Uncharacterized protein</fullName>
    </submittedName>
</protein>
<dbReference type="PROSITE" id="PS51257">
    <property type="entry name" value="PROKAR_LIPOPROTEIN"/>
    <property type="match status" value="1"/>
</dbReference>
<proteinExistence type="predicted"/>
<feature type="coiled-coil region" evidence="1">
    <location>
        <begin position="109"/>
        <end position="172"/>
    </location>
</feature>
<keyword evidence="3" id="KW-1185">Reference proteome</keyword>
<dbReference type="AlphaFoldDB" id="A0A099T678"/>
<reference evidence="2 3" key="1">
    <citation type="submission" date="2014-09" db="EMBL/GenBank/DDBJ databases">
        <title>Draft genome sequence of an obligately methylotrophic methanogen, Methanococcoides methylutens, isolated from marine sediment.</title>
        <authorList>
            <person name="Guan Y."/>
            <person name="Ngugi D.K."/>
            <person name="Blom J."/>
            <person name="Ali S."/>
            <person name="Ferry J.G."/>
            <person name="Stingl U."/>
        </authorList>
    </citation>
    <scope>NUCLEOTIDE SEQUENCE [LARGE SCALE GENOMIC DNA]</scope>
    <source>
        <strain evidence="2 3">DSM 2657</strain>
    </source>
</reference>
<evidence type="ECO:0000313" key="2">
    <source>
        <dbReference type="EMBL" id="KGK99721.1"/>
    </source>
</evidence>
<keyword evidence="1" id="KW-0175">Coiled coil</keyword>
<organism evidence="2 3">
    <name type="scientific">Methanococcoides methylutens</name>
    <dbReference type="NCBI Taxonomy" id="2226"/>
    <lineage>
        <taxon>Archaea</taxon>
        <taxon>Methanobacteriati</taxon>
        <taxon>Methanobacteriota</taxon>
        <taxon>Stenosarchaea group</taxon>
        <taxon>Methanomicrobia</taxon>
        <taxon>Methanosarcinales</taxon>
        <taxon>Methanosarcinaceae</taxon>
        <taxon>Methanococcoides</taxon>
    </lineage>
</organism>
<dbReference type="EMBL" id="JRHO01000002">
    <property type="protein sequence ID" value="KGK99721.1"/>
    <property type="molecule type" value="Genomic_DNA"/>
</dbReference>
<evidence type="ECO:0000256" key="1">
    <source>
        <dbReference type="SAM" id="Coils"/>
    </source>
</evidence>
<evidence type="ECO:0000313" key="3">
    <source>
        <dbReference type="Proteomes" id="UP000029859"/>
    </source>
</evidence>
<sequence>MKKAAYLALIALFILSLFVSGCVDQKITDSQDKNITPWKSLEDSPLRIFGPDDRFEFHHLNDNIPPRDEIRPIRKDPETFIEDMITRSETTALQIEDGINELEARGKDVEKLRGLLEDYEQAIERARENQKLAYETEPVTQINKRYYLTQSLQELDEANRILKEIFEELKLINPGSVELDLTDSLSANGKGTAILSGNLSIDLYVVNGMIAISDYKNDMKIVIDGDHVSSTVLREGHKVSLYKEFNGYANISGSNLAVMIKGNNISFSSTGQGAVMMSGNGTYNYSTIDGQTEQEQWMKPLGKR</sequence>
<accession>A0A099T678</accession>
<name>A0A099T678_METMT</name>
<gene>
    <name evidence="2" type="ORF">LI82_00425</name>
</gene>